<evidence type="ECO:0000313" key="9">
    <source>
        <dbReference type="Proteomes" id="UP000632289"/>
    </source>
</evidence>
<dbReference type="RefSeq" id="WP_191207531.1">
    <property type="nucleotide sequence ID" value="NZ_JACXYU010000001.1"/>
</dbReference>
<dbReference type="Gene3D" id="3.30.450.330">
    <property type="match status" value="1"/>
</dbReference>
<dbReference type="GO" id="GO:0071555">
    <property type="term" value="P:cell wall organization"/>
    <property type="evidence" value="ECO:0007669"/>
    <property type="project" value="TreeGrafter"/>
</dbReference>
<accession>A0A927EWG7</accession>
<evidence type="ECO:0000256" key="2">
    <source>
        <dbReference type="ARBA" id="ARBA00007171"/>
    </source>
</evidence>
<feature type="domain" description="Penicillin-binding protein dimerisation" evidence="7">
    <location>
        <begin position="122"/>
        <end position="288"/>
    </location>
</feature>
<evidence type="ECO:0000256" key="5">
    <source>
        <dbReference type="SAM" id="Phobius"/>
    </source>
</evidence>
<dbReference type="GO" id="GO:0005886">
    <property type="term" value="C:plasma membrane"/>
    <property type="evidence" value="ECO:0007669"/>
    <property type="project" value="TreeGrafter"/>
</dbReference>
<name>A0A927EWG7_9ACTN</name>
<evidence type="ECO:0000259" key="7">
    <source>
        <dbReference type="Pfam" id="PF03717"/>
    </source>
</evidence>
<organism evidence="8 9">
    <name type="scientific">Streptomyces chumphonensis</name>
    <dbReference type="NCBI Taxonomy" id="1214925"/>
    <lineage>
        <taxon>Bacteria</taxon>
        <taxon>Bacillati</taxon>
        <taxon>Actinomycetota</taxon>
        <taxon>Actinomycetes</taxon>
        <taxon>Kitasatosporales</taxon>
        <taxon>Streptomycetaceae</taxon>
        <taxon>Streptomyces</taxon>
    </lineage>
</organism>
<sequence>MSPPEPPRRRVPRPARPGRPAAGGARPAHRPAAAGPADERRAAARRVRREPPPRPRAGRRPPPRPPRELRLAAPRTRLRLLSVAVTLVLLVFGLRLLQVQAVDANSFAAAADVNRYVTVPLAAERGTITDRGGHELATTVDAYDITADPYLFGEERTGVPDAPARAAALLGPILGEDPAELERRLTDPPAPRYVRLAFQQTPQVWRQIQDLKKTLADQEEKEEGVNVLAGVYAEPRAKRVYPGHELASGVLGFVNSAGEGGGGLEAQLDTLLAGEDGTITYAQSAGRRVPTAGGQEQPPTPGTGVELTLDRDIQWAAQEAITGQVKKSEADGGYVIVQDVRSGEVLAMASAPAFDPNDLSTVSAKNLGNPALQDVYEPGSTAKLMTMAAVLEEGAAAPGTHVTVPNRLPRAGRKFADDHDHETYHLTLTGVLAKSSNIGTILAAERLGESQREANEVLHGYLRAFGVGRPTGLGFPGESPGILAAPGDWNAAQQHTIPFGQGLSVNALQAASVYSTIANGGVRVTPSLVRGTVGPDGRYEPAPEPDRKRVVSEKTADTLGLMLEEVVTDEEGTGKPAAVPGYRVAGKTGTSNRVDPETGRYNGYTASFAGFAPADDPRVTVYCAVQNPTEGGYHGSSVCGPVFRHVLQFSLKTLQAPPTGVRAPNLPTTFTPGD</sequence>
<feature type="domain" description="Penicillin-binding protein transpeptidase" evidence="6">
    <location>
        <begin position="333"/>
        <end position="647"/>
    </location>
</feature>
<feature type="transmembrane region" description="Helical" evidence="5">
    <location>
        <begin position="78"/>
        <end position="97"/>
    </location>
</feature>
<feature type="region of interest" description="Disordered" evidence="4">
    <location>
        <begin position="1"/>
        <end position="71"/>
    </location>
</feature>
<evidence type="ECO:0000256" key="1">
    <source>
        <dbReference type="ARBA" id="ARBA00004370"/>
    </source>
</evidence>
<dbReference type="InterPro" id="IPR012338">
    <property type="entry name" value="Beta-lactam/transpept-like"/>
</dbReference>
<evidence type="ECO:0000259" key="6">
    <source>
        <dbReference type="Pfam" id="PF00905"/>
    </source>
</evidence>
<dbReference type="Pfam" id="PF00905">
    <property type="entry name" value="Transpeptidase"/>
    <property type="match status" value="1"/>
</dbReference>
<evidence type="ECO:0000256" key="4">
    <source>
        <dbReference type="SAM" id="MobiDB-lite"/>
    </source>
</evidence>
<dbReference type="AlphaFoldDB" id="A0A927EWG7"/>
<dbReference type="SUPFAM" id="SSF56601">
    <property type="entry name" value="beta-lactamase/transpeptidase-like"/>
    <property type="match status" value="1"/>
</dbReference>
<proteinExistence type="inferred from homology"/>
<dbReference type="PANTHER" id="PTHR30627:SF1">
    <property type="entry name" value="PEPTIDOGLYCAN D,D-TRANSPEPTIDASE FTSI"/>
    <property type="match status" value="1"/>
</dbReference>
<gene>
    <name evidence="8" type="ORF">IF129_01435</name>
</gene>
<dbReference type="Proteomes" id="UP000632289">
    <property type="component" value="Unassembled WGS sequence"/>
</dbReference>
<dbReference type="Pfam" id="PF03717">
    <property type="entry name" value="PBP_dimer"/>
    <property type="match status" value="1"/>
</dbReference>
<dbReference type="SUPFAM" id="SSF56519">
    <property type="entry name" value="Penicillin binding protein dimerisation domain"/>
    <property type="match status" value="1"/>
</dbReference>
<dbReference type="EMBL" id="JACXYU010000001">
    <property type="protein sequence ID" value="MBD3930237.1"/>
    <property type="molecule type" value="Genomic_DNA"/>
</dbReference>
<keyword evidence="5" id="KW-0812">Transmembrane</keyword>
<evidence type="ECO:0000256" key="3">
    <source>
        <dbReference type="ARBA" id="ARBA00023136"/>
    </source>
</evidence>
<dbReference type="Gene3D" id="3.90.1310.10">
    <property type="entry name" value="Penicillin-binding protein 2a (Domain 2)"/>
    <property type="match status" value="1"/>
</dbReference>
<comment type="similarity">
    <text evidence="2">Belongs to the transpeptidase family.</text>
</comment>
<dbReference type="Gene3D" id="3.40.710.10">
    <property type="entry name" value="DD-peptidase/beta-lactamase superfamily"/>
    <property type="match status" value="1"/>
</dbReference>
<protein>
    <submittedName>
        <fullName evidence="8">Penicillin-binding protein 2</fullName>
    </submittedName>
</protein>
<keyword evidence="5" id="KW-1133">Transmembrane helix</keyword>
<dbReference type="GO" id="GO:0008658">
    <property type="term" value="F:penicillin binding"/>
    <property type="evidence" value="ECO:0007669"/>
    <property type="project" value="InterPro"/>
</dbReference>
<dbReference type="InterPro" id="IPR050515">
    <property type="entry name" value="Beta-lactam/transpept"/>
</dbReference>
<dbReference type="PANTHER" id="PTHR30627">
    <property type="entry name" value="PEPTIDOGLYCAN D,D-TRANSPEPTIDASE"/>
    <property type="match status" value="1"/>
</dbReference>
<keyword evidence="3 5" id="KW-0472">Membrane</keyword>
<keyword evidence="9" id="KW-1185">Reference proteome</keyword>
<comment type="caution">
    <text evidence="8">The sequence shown here is derived from an EMBL/GenBank/DDBJ whole genome shotgun (WGS) entry which is preliminary data.</text>
</comment>
<evidence type="ECO:0000313" key="8">
    <source>
        <dbReference type="EMBL" id="MBD3930237.1"/>
    </source>
</evidence>
<feature type="compositionally biased region" description="Low complexity" evidence="4">
    <location>
        <begin position="18"/>
        <end position="36"/>
    </location>
</feature>
<comment type="subcellular location">
    <subcellularLocation>
        <location evidence="1">Membrane</location>
    </subcellularLocation>
</comment>
<dbReference type="InterPro" id="IPR005311">
    <property type="entry name" value="PBP_dimer"/>
</dbReference>
<dbReference type="InterPro" id="IPR036138">
    <property type="entry name" value="PBP_dimer_sf"/>
</dbReference>
<dbReference type="InterPro" id="IPR001460">
    <property type="entry name" value="PCN-bd_Tpept"/>
</dbReference>
<reference evidence="8" key="1">
    <citation type="submission" date="2020-09" db="EMBL/GenBank/DDBJ databases">
        <title>Secondary metabolite and genome analysis of marine Streptomyces chumphonensis KK1-2T.</title>
        <authorList>
            <person name="Phongsopitanun W."/>
            <person name="Kanchanasin P."/>
            <person name="Pittayakhajonwut P."/>
            <person name="Suwanborirux K."/>
            <person name="Tanasupawat S."/>
        </authorList>
    </citation>
    <scope>NUCLEOTIDE SEQUENCE</scope>
    <source>
        <strain evidence="8">KK1-2</strain>
    </source>
</reference>